<dbReference type="SUPFAM" id="SSF47473">
    <property type="entry name" value="EF-hand"/>
    <property type="match status" value="1"/>
</dbReference>
<dbReference type="PROSITE" id="PS50222">
    <property type="entry name" value="EF_HAND_2"/>
    <property type="match status" value="1"/>
</dbReference>
<dbReference type="Pfam" id="PF13202">
    <property type="entry name" value="EF-hand_5"/>
    <property type="match status" value="2"/>
</dbReference>
<feature type="region of interest" description="Disordered" evidence="1">
    <location>
        <begin position="316"/>
        <end position="374"/>
    </location>
</feature>
<dbReference type="PROSITE" id="PS51257">
    <property type="entry name" value="PROKAR_LIPOPROTEIN"/>
    <property type="match status" value="1"/>
</dbReference>
<reference evidence="4" key="1">
    <citation type="submission" date="2016-10" db="EMBL/GenBank/DDBJ databases">
        <authorList>
            <person name="Varghese N."/>
            <person name="Submissions S."/>
        </authorList>
    </citation>
    <scope>NUCLEOTIDE SEQUENCE [LARGE SCALE GENOMIC DNA]</scope>
    <source>
        <strain evidence="4">DSM 15363</strain>
    </source>
</reference>
<dbReference type="Pfam" id="PF14240">
    <property type="entry name" value="YHYH"/>
    <property type="match status" value="1"/>
</dbReference>
<dbReference type="Gene3D" id="1.10.238.10">
    <property type="entry name" value="EF-hand"/>
    <property type="match status" value="1"/>
</dbReference>
<dbReference type="RefSeq" id="WP_092466953.1">
    <property type="nucleotide sequence ID" value="NZ_FNCZ01000002.1"/>
</dbReference>
<dbReference type="InterPro" id="IPR002048">
    <property type="entry name" value="EF_hand_dom"/>
</dbReference>
<dbReference type="InterPro" id="IPR018247">
    <property type="entry name" value="EF_Hand_1_Ca_BS"/>
</dbReference>
<dbReference type="GO" id="GO:0005509">
    <property type="term" value="F:calcium ion binding"/>
    <property type="evidence" value="ECO:0007669"/>
    <property type="project" value="InterPro"/>
</dbReference>
<evidence type="ECO:0000313" key="3">
    <source>
        <dbReference type="EMBL" id="SDH25939.1"/>
    </source>
</evidence>
<name>A0A1G8AY64_9FLAO</name>
<dbReference type="Proteomes" id="UP000199492">
    <property type="component" value="Unassembled WGS sequence"/>
</dbReference>
<protein>
    <submittedName>
        <fullName evidence="3">EF hand</fullName>
    </submittedName>
</protein>
<feature type="compositionally biased region" description="Basic and acidic residues" evidence="1">
    <location>
        <begin position="341"/>
        <end position="353"/>
    </location>
</feature>
<dbReference type="STRING" id="262004.SAMN04489796_10255"/>
<dbReference type="CDD" id="cd00051">
    <property type="entry name" value="EFh"/>
    <property type="match status" value="1"/>
</dbReference>
<dbReference type="InterPro" id="IPR011992">
    <property type="entry name" value="EF-hand-dom_pair"/>
</dbReference>
<dbReference type="InterPro" id="IPR025924">
    <property type="entry name" value="YHYH_dom"/>
</dbReference>
<dbReference type="EMBL" id="FNCZ01000002">
    <property type="protein sequence ID" value="SDH25939.1"/>
    <property type="molecule type" value="Genomic_DNA"/>
</dbReference>
<dbReference type="PROSITE" id="PS00018">
    <property type="entry name" value="EF_HAND_1"/>
    <property type="match status" value="2"/>
</dbReference>
<sequence length="374" mass="41262">MKQIHKFFGVILLGLLLACNGHKGTSEHSHDGGEAHSNSHSNIARNYFGAYDLEDENFGTKTKVTLTEDERIMVTNALPNHKTGAFPNQGNPNTISAQNNTYSFPLHPKYTGKATWSREPGVALNGIKFEPGTAEVVVCDTGENYRVEALQDVIDLGLDFNHAHVQPTGAYHYHGTPTSVINDFDNGEDMVHIGFAHDGFPMYYSKSGKYKPSYKALDGNREGEDCTYENPHQSMDLSVGGHHDGTFTSDFEYVEGSGDLDECNGITINDNYMYLVTSEFPYVGRCLMGEISGEQQGPPNGAQEQRPSIKDLMSQMDANKDGKLSKDEVKGPLSDQFSEIDTNKDGFISKEELEGGSTQGKQESQGRRLRGRRN</sequence>
<keyword evidence="4" id="KW-1185">Reference proteome</keyword>
<gene>
    <name evidence="3" type="ORF">SAMN04489796_10255</name>
</gene>
<accession>A0A1G8AY64</accession>
<proteinExistence type="predicted"/>
<evidence type="ECO:0000256" key="1">
    <source>
        <dbReference type="SAM" id="MobiDB-lite"/>
    </source>
</evidence>
<dbReference type="AlphaFoldDB" id="A0A1G8AY64"/>
<feature type="domain" description="EF-hand" evidence="2">
    <location>
        <begin position="304"/>
        <end position="339"/>
    </location>
</feature>
<evidence type="ECO:0000259" key="2">
    <source>
        <dbReference type="PROSITE" id="PS50222"/>
    </source>
</evidence>
<dbReference type="OrthoDB" id="665834at2"/>
<feature type="compositionally biased region" description="Basic and acidic residues" evidence="1">
    <location>
        <begin position="318"/>
        <end position="330"/>
    </location>
</feature>
<evidence type="ECO:0000313" key="4">
    <source>
        <dbReference type="Proteomes" id="UP000199492"/>
    </source>
</evidence>
<organism evidence="3 4">
    <name type="scientific">Winogradskyella thalassocola</name>
    <dbReference type="NCBI Taxonomy" id="262004"/>
    <lineage>
        <taxon>Bacteria</taxon>
        <taxon>Pseudomonadati</taxon>
        <taxon>Bacteroidota</taxon>
        <taxon>Flavobacteriia</taxon>
        <taxon>Flavobacteriales</taxon>
        <taxon>Flavobacteriaceae</taxon>
        <taxon>Winogradskyella</taxon>
    </lineage>
</organism>